<keyword evidence="1" id="KW-0175">Coiled coil</keyword>
<protein>
    <submittedName>
        <fullName evidence="2">Uncharacterized protein</fullName>
    </submittedName>
</protein>
<organism evidence="2 3">
    <name type="scientific">Terrisporobacter othiniensis</name>
    <dbReference type="NCBI Taxonomy" id="1577792"/>
    <lineage>
        <taxon>Bacteria</taxon>
        <taxon>Bacillati</taxon>
        <taxon>Bacillota</taxon>
        <taxon>Clostridia</taxon>
        <taxon>Peptostreptococcales</taxon>
        <taxon>Peptostreptococcaceae</taxon>
        <taxon>Terrisporobacter</taxon>
    </lineage>
</organism>
<dbReference type="AlphaFoldDB" id="A0A0B3VZA0"/>
<dbReference type="RefSeq" id="WP_039678715.1">
    <property type="nucleotide sequence ID" value="NZ_JAWGXO010000005.1"/>
</dbReference>
<reference evidence="2 3" key="1">
    <citation type="submission" date="2014-12" db="EMBL/GenBank/DDBJ databases">
        <title>Draft genome sequence of Terrisporobacter sp. 08-306576, isolated from the blood culture of a bacteremia patient.</title>
        <authorList>
            <person name="Lund L.C."/>
            <person name="Sydenham T.V."/>
            <person name="Hogh S.V."/>
            <person name="Skov M.N."/>
            <person name="Kemp M."/>
            <person name="Justesen U.S."/>
        </authorList>
    </citation>
    <scope>NUCLEOTIDE SEQUENCE [LARGE SCALE GENOMIC DNA]</scope>
    <source>
        <strain evidence="2 3">08-306576</strain>
    </source>
</reference>
<accession>A0A0B3VZA0</accession>
<evidence type="ECO:0000313" key="3">
    <source>
        <dbReference type="Proteomes" id="UP000031189"/>
    </source>
</evidence>
<evidence type="ECO:0000313" key="2">
    <source>
        <dbReference type="EMBL" id="KHS58114.1"/>
    </source>
</evidence>
<gene>
    <name evidence="2" type="ORF">QX51_04455</name>
</gene>
<comment type="caution">
    <text evidence="2">The sequence shown here is derived from an EMBL/GenBank/DDBJ whole genome shotgun (WGS) entry which is preliminary data.</text>
</comment>
<proteinExistence type="predicted"/>
<name>A0A0B3VZA0_9FIRM</name>
<dbReference type="EMBL" id="JWHR01000048">
    <property type="protein sequence ID" value="KHS58114.1"/>
    <property type="molecule type" value="Genomic_DNA"/>
</dbReference>
<dbReference type="STRING" id="1577792.QX51_04455"/>
<feature type="coiled-coil region" evidence="1">
    <location>
        <begin position="106"/>
        <end position="133"/>
    </location>
</feature>
<dbReference type="OrthoDB" id="8446429at2"/>
<sequence>MSIDLNEKVSGKYWVRKIINDNKGSILNKRIVNRDTRIEYIEWLSPIEGENYREYMLNSPYLLEKLNNNGFPLKKEDLSFWPQREPVWDGIGLATMNDSQEKMIVLVENKSSIKELRSKLASTNENNKRLILDSMRETYDELGAKGDFNKWFDTYYQIANRFTFMHQLMKKGYKVKLVFLNIVDDHMYKNISKSQWVEEYCKMLNEFMGDRFVPRDALIIDLNVHEDK</sequence>
<keyword evidence="3" id="KW-1185">Reference proteome</keyword>
<dbReference type="Proteomes" id="UP000031189">
    <property type="component" value="Unassembled WGS sequence"/>
</dbReference>
<evidence type="ECO:0000256" key="1">
    <source>
        <dbReference type="SAM" id="Coils"/>
    </source>
</evidence>